<sequence>MATNDELYARIMERLGSEMPDLATQLKQEVRHGRVVSEKGLRQEGRYEERASRLAVSDLAPLGKTDVAAIPYTGDERLRLVCAALVTLAEAAYSSRRELLRMSQEFQTRPVVQFSSDDDPGDTAVVDLAGETAAAERTFNAVRELLADFAAEGGRRG</sequence>
<protein>
    <submittedName>
        <fullName evidence="1">Uncharacterized protein</fullName>
    </submittedName>
</protein>
<comment type="caution">
    <text evidence="1">The sequence shown here is derived from an EMBL/GenBank/DDBJ whole genome shotgun (WGS) entry which is preliminary data.</text>
</comment>
<reference evidence="1 2" key="2">
    <citation type="submission" date="2023-11" db="EMBL/GenBank/DDBJ databases">
        <authorList>
            <person name="Lara A.C."/>
            <person name="Chronakova A."/>
        </authorList>
    </citation>
    <scope>NUCLEOTIDE SEQUENCE [LARGE SCALE GENOMIC DNA]</scope>
    <source>
        <strain evidence="1 2">BCCO 10_0798</strain>
    </source>
</reference>
<dbReference type="EMBL" id="JAXAVV010000040">
    <property type="protein sequence ID" value="MDX8056335.1"/>
    <property type="molecule type" value="Genomic_DNA"/>
</dbReference>
<dbReference type="Proteomes" id="UP001271792">
    <property type="component" value="Unassembled WGS sequence"/>
</dbReference>
<organism evidence="1 2">
    <name type="scientific">Lentzea kristufekii</name>
    <dbReference type="NCBI Taxonomy" id="3095430"/>
    <lineage>
        <taxon>Bacteria</taxon>
        <taxon>Bacillati</taxon>
        <taxon>Actinomycetota</taxon>
        <taxon>Actinomycetes</taxon>
        <taxon>Pseudonocardiales</taxon>
        <taxon>Pseudonocardiaceae</taxon>
        <taxon>Lentzea</taxon>
    </lineage>
</organism>
<accession>A0ABU4U6Y2</accession>
<keyword evidence="2" id="KW-1185">Reference proteome</keyword>
<proteinExistence type="predicted"/>
<evidence type="ECO:0000313" key="1">
    <source>
        <dbReference type="EMBL" id="MDX8056335.1"/>
    </source>
</evidence>
<evidence type="ECO:0000313" key="2">
    <source>
        <dbReference type="Proteomes" id="UP001271792"/>
    </source>
</evidence>
<name>A0ABU4U6Y2_9PSEU</name>
<dbReference type="RefSeq" id="WP_319990011.1">
    <property type="nucleotide sequence ID" value="NZ_JAXAVV010000040.1"/>
</dbReference>
<reference evidence="1 2" key="1">
    <citation type="submission" date="2023-11" db="EMBL/GenBank/DDBJ databases">
        <title>Lentzea sokolovensis, sp. nov., Lentzea kristufkii, sp. nov., and Lentzea miocenensis, sp. nov., rare actinobacteria from Sokolov Coal Basin, Miocene lacustrine sediment, Czech Republic.</title>
        <authorList>
            <person name="Lara A."/>
            <person name="Kotroba L."/>
            <person name="Nouioui I."/>
            <person name="Neumann-Schaal M."/>
            <person name="Mast Y."/>
            <person name="Chronakova A."/>
        </authorList>
    </citation>
    <scope>NUCLEOTIDE SEQUENCE [LARGE SCALE GENOMIC DNA]</scope>
    <source>
        <strain evidence="1 2">BCCO 10_0798</strain>
    </source>
</reference>
<gene>
    <name evidence="1" type="ORF">SK571_43765</name>
</gene>